<dbReference type="Proteomes" id="UP001057375">
    <property type="component" value="Unassembled WGS sequence"/>
</dbReference>
<proteinExistence type="predicted"/>
<sequence length="91" mass="10610">MPPLSPRHDLLKLRDKVGPWGAFYLISPWLYCNSSHNLRLRNQNFLTLCEWLLLRIRRPFGNGLLDDWSSHSRGTSGIFLSFPVHPNTLDH</sequence>
<organism evidence="1 2">
    <name type="scientific">Aduncisulcus paluster</name>
    <dbReference type="NCBI Taxonomy" id="2918883"/>
    <lineage>
        <taxon>Eukaryota</taxon>
        <taxon>Metamonada</taxon>
        <taxon>Carpediemonas-like organisms</taxon>
        <taxon>Aduncisulcus</taxon>
    </lineage>
</organism>
<accession>A0ABQ5K4U5</accession>
<protein>
    <submittedName>
        <fullName evidence="1">Uncharacterized protein</fullName>
    </submittedName>
</protein>
<evidence type="ECO:0000313" key="2">
    <source>
        <dbReference type="Proteomes" id="UP001057375"/>
    </source>
</evidence>
<reference evidence="1" key="1">
    <citation type="submission" date="2022-03" db="EMBL/GenBank/DDBJ databases">
        <title>Draft genome sequence of Aduncisulcus paluster, a free-living microaerophilic Fornicata.</title>
        <authorList>
            <person name="Yuyama I."/>
            <person name="Kume K."/>
            <person name="Tamura T."/>
            <person name="Inagaki Y."/>
            <person name="Hashimoto T."/>
        </authorList>
    </citation>
    <scope>NUCLEOTIDE SEQUENCE</scope>
    <source>
        <strain evidence="1">NY0171</strain>
    </source>
</reference>
<name>A0ABQ5K4U5_9EUKA</name>
<keyword evidence="2" id="KW-1185">Reference proteome</keyword>
<evidence type="ECO:0000313" key="1">
    <source>
        <dbReference type="EMBL" id="GKT27583.1"/>
    </source>
</evidence>
<gene>
    <name evidence="1" type="ORF">ADUPG1_013911</name>
</gene>
<comment type="caution">
    <text evidence="1">The sequence shown here is derived from an EMBL/GenBank/DDBJ whole genome shotgun (WGS) entry which is preliminary data.</text>
</comment>
<dbReference type="EMBL" id="BQXS01012756">
    <property type="protein sequence ID" value="GKT27583.1"/>
    <property type="molecule type" value="Genomic_DNA"/>
</dbReference>